<protein>
    <recommendedName>
        <fullName evidence="3">Fe2OG dioxygenase domain-containing protein</fullName>
    </recommendedName>
</protein>
<dbReference type="PROSITE" id="PS51471">
    <property type="entry name" value="FE2OG_OXY"/>
    <property type="match status" value="1"/>
</dbReference>
<dbReference type="Gene3D" id="2.60.120.590">
    <property type="entry name" value="Alpha-ketoglutarate-dependent dioxygenase AlkB-like"/>
    <property type="match status" value="1"/>
</dbReference>
<evidence type="ECO:0000259" key="3">
    <source>
        <dbReference type="PROSITE" id="PS51471"/>
    </source>
</evidence>
<evidence type="ECO:0000256" key="2">
    <source>
        <dbReference type="SAM" id="SignalP"/>
    </source>
</evidence>
<dbReference type="InterPro" id="IPR005123">
    <property type="entry name" value="Oxoglu/Fe-dep_dioxygenase_dom"/>
</dbReference>
<reference evidence="4 5" key="1">
    <citation type="submission" date="2010-05" db="EMBL/GenBank/DDBJ databases">
        <title>The Genome Sequence of Thecamonas trahens ATCC 50062.</title>
        <authorList>
            <consortium name="The Broad Institute Genome Sequencing Platform"/>
            <person name="Russ C."/>
            <person name="Cuomo C."/>
            <person name="Shea T."/>
            <person name="Young S.K."/>
            <person name="Zeng Q."/>
            <person name="Koehrsen M."/>
            <person name="Haas B."/>
            <person name="Borodovsky M."/>
            <person name="Guigo R."/>
            <person name="Alvarado L."/>
            <person name="Berlin A."/>
            <person name="Bochicchio J."/>
            <person name="Borenstein D."/>
            <person name="Chapman S."/>
            <person name="Chen Z."/>
            <person name="Freedman E."/>
            <person name="Gellesch M."/>
            <person name="Goldberg J."/>
            <person name="Griggs A."/>
            <person name="Gujja S."/>
            <person name="Heilman E."/>
            <person name="Heiman D."/>
            <person name="Hepburn T."/>
            <person name="Howarth C."/>
            <person name="Jen D."/>
            <person name="Larson L."/>
            <person name="Mehta T."/>
            <person name="Park D."/>
            <person name="Pearson M."/>
            <person name="Roberts A."/>
            <person name="Saif S."/>
            <person name="Shenoy N."/>
            <person name="Sisk P."/>
            <person name="Stolte C."/>
            <person name="Sykes S."/>
            <person name="Thomson T."/>
            <person name="Walk T."/>
            <person name="White J."/>
            <person name="Yandava C."/>
            <person name="Burger G."/>
            <person name="Gray M.W."/>
            <person name="Holland P.W.H."/>
            <person name="King N."/>
            <person name="Lang F.B.F."/>
            <person name="Roger A.J."/>
            <person name="Ruiz-Trillo I."/>
            <person name="Lander E."/>
            <person name="Nusbaum C."/>
        </authorList>
    </citation>
    <scope>NUCLEOTIDE SEQUENCE [LARGE SCALE GENOMIC DNA]</scope>
    <source>
        <strain evidence="4 5">ATCC 50062</strain>
    </source>
</reference>
<feature type="region of interest" description="Disordered" evidence="1">
    <location>
        <begin position="617"/>
        <end position="645"/>
    </location>
</feature>
<sequence length="934" mass="99930">MTFRYTVPLFLDLILPLFIMSSIATSAPRSSSSSAASSASSASTSPAKSYNQRKVHNGKLYSGMRVGSTHRWNYSDAALEVSEMKAPAGDSSLGVLTPMQSQLAYEAVKSRLNAAPIGSGAAVNTIYHWFLVTELAFGDASDDGKVTSATLRGPKFKLAHKRPHWRKFSAEYSGNTPVPRKRIECLESLLGDAPPREAVTSAAKAAALPSYQASELLDGVAALKLGTCDTSWIETKVGPDEWEVAVNYGLTAAPRALAGARFLVVADQFATKLNANQYATQLAGAMYYLGDGSLATPAANALKIKIVSALTSALKSELPALKPAQPSPPPPKPLTAFWQAVGTPMPVMPPPKKVSRKRPREPEEKLVHPDVAVGPIVRPAELTKRAKTTSAGADADILARLKHELSPSAGILYAPGAVPADQADALFDAMATTVPWGAKRWRGSVLPRLVWHYQEGVVPALDMLLCSISSAFGVSAIKGAFCNLYRNGEDHTPYHADEYGADVLSISLGATRKFHFKPKGVTGAAATARRITYDLAHGDVLIFDESVNARYLHTVPKMKAVTAARINVTVFAVRDAPPPPPPALAHPSALEPTRPRSPPPPFVDDDALAAAAAAATSPLPTHETNMTANPALSDHPAAAPANNTTLGQPGFVSGYGSAHGNATGPVVGSYVAPSGPATVQVQEAEAFENVVVRVPRAEATIVRRGPPSVRTQVVPGPTFVKVVPEYVAGPVRTIKEVIPGPVTYRDEKVEVPGPVRERIERVEVPGPVVERVVHDYVPGAVVEKEVKVEIPGPVTYKDVKVQVPGPVIRRPVPKQVQVPGPVRVVKQRVPVPQPHIREVTVKRKVAVPKPVNVEIPGPTREILVHKRDNLLEAENARLRAEIAFLQSIPSAPHFEVLARREIKQQQQQFGGYPQQFGGYPQQQTYGSAYPGYGF</sequence>
<feature type="region of interest" description="Disordered" evidence="1">
    <location>
        <begin position="576"/>
        <end position="604"/>
    </location>
</feature>
<organism evidence="4 5">
    <name type="scientific">Thecamonas trahens ATCC 50062</name>
    <dbReference type="NCBI Taxonomy" id="461836"/>
    <lineage>
        <taxon>Eukaryota</taxon>
        <taxon>Apusozoa</taxon>
        <taxon>Apusomonadida</taxon>
        <taxon>Apusomonadidae</taxon>
        <taxon>Thecamonas</taxon>
    </lineage>
</organism>
<feature type="compositionally biased region" description="Polar residues" evidence="1">
    <location>
        <begin position="618"/>
        <end position="630"/>
    </location>
</feature>
<feature type="compositionally biased region" description="Low complexity" evidence="1">
    <location>
        <begin position="28"/>
        <end position="49"/>
    </location>
</feature>
<dbReference type="Pfam" id="PF13532">
    <property type="entry name" value="2OG-FeII_Oxy_2"/>
    <property type="match status" value="1"/>
</dbReference>
<dbReference type="eggNOG" id="ENOG502SIQI">
    <property type="taxonomic scope" value="Eukaryota"/>
</dbReference>
<evidence type="ECO:0000313" key="5">
    <source>
        <dbReference type="Proteomes" id="UP000054408"/>
    </source>
</evidence>
<proteinExistence type="predicted"/>
<name>A0A0L0DEL1_THETB</name>
<feature type="region of interest" description="Disordered" evidence="1">
    <location>
        <begin position="28"/>
        <end position="50"/>
    </location>
</feature>
<feature type="chain" id="PRO_5005537100" description="Fe2OG dioxygenase domain-containing protein" evidence="2">
    <location>
        <begin position="25"/>
        <end position="934"/>
    </location>
</feature>
<dbReference type="STRING" id="461836.A0A0L0DEL1"/>
<dbReference type="GeneID" id="25569849"/>
<gene>
    <name evidence="4" type="ORF">AMSG_11934</name>
</gene>
<dbReference type="InterPro" id="IPR032854">
    <property type="entry name" value="ALKBH3"/>
</dbReference>
<accession>A0A0L0DEL1</accession>
<feature type="signal peptide" evidence="2">
    <location>
        <begin position="1"/>
        <end position="24"/>
    </location>
</feature>
<feature type="domain" description="Fe2OG dioxygenase" evidence="3">
    <location>
        <begin position="476"/>
        <end position="574"/>
    </location>
</feature>
<dbReference type="RefSeq" id="XP_013757614.1">
    <property type="nucleotide sequence ID" value="XM_013902160.1"/>
</dbReference>
<dbReference type="GO" id="GO:0006307">
    <property type="term" value="P:DNA alkylation repair"/>
    <property type="evidence" value="ECO:0007669"/>
    <property type="project" value="InterPro"/>
</dbReference>
<dbReference type="InterPro" id="IPR037151">
    <property type="entry name" value="AlkB-like_sf"/>
</dbReference>
<dbReference type="OrthoDB" id="445341at2759"/>
<dbReference type="PANTHER" id="PTHR31212">
    <property type="entry name" value="ALPHA-KETOGLUTARATE-DEPENDENT DIOXYGENASE ALKB HOMOLOG 3"/>
    <property type="match status" value="1"/>
</dbReference>
<keyword evidence="2" id="KW-0732">Signal</keyword>
<dbReference type="EMBL" id="GL349457">
    <property type="protein sequence ID" value="KNC49768.1"/>
    <property type="molecule type" value="Genomic_DNA"/>
</dbReference>
<dbReference type="GO" id="GO:0051213">
    <property type="term" value="F:dioxygenase activity"/>
    <property type="evidence" value="ECO:0007669"/>
    <property type="project" value="InterPro"/>
</dbReference>
<evidence type="ECO:0000313" key="4">
    <source>
        <dbReference type="EMBL" id="KNC49768.1"/>
    </source>
</evidence>
<dbReference type="PANTHER" id="PTHR31212:SF4">
    <property type="entry name" value="ALPHA-KETOGLUTARATE-DEPENDENT DIOXYGENASE ALKB HOMOLOG 3"/>
    <property type="match status" value="1"/>
</dbReference>
<keyword evidence="5" id="KW-1185">Reference proteome</keyword>
<dbReference type="AlphaFoldDB" id="A0A0L0DEL1"/>
<dbReference type="SUPFAM" id="SSF51197">
    <property type="entry name" value="Clavaminate synthase-like"/>
    <property type="match status" value="1"/>
</dbReference>
<evidence type="ECO:0000256" key="1">
    <source>
        <dbReference type="SAM" id="MobiDB-lite"/>
    </source>
</evidence>
<dbReference type="InterPro" id="IPR027450">
    <property type="entry name" value="AlkB-like"/>
</dbReference>
<dbReference type="Proteomes" id="UP000054408">
    <property type="component" value="Unassembled WGS sequence"/>
</dbReference>